<dbReference type="GO" id="GO:0003887">
    <property type="term" value="F:DNA-directed DNA polymerase activity"/>
    <property type="evidence" value="ECO:0007669"/>
    <property type="project" value="UniProtKB-UniRule"/>
</dbReference>
<accession>A0A368BXU2</accession>
<dbReference type="InterPro" id="IPR043502">
    <property type="entry name" value="DNA/RNA_pol_sf"/>
</dbReference>
<evidence type="ECO:0000256" key="2">
    <source>
        <dbReference type="ARBA" id="ARBA00011541"/>
    </source>
</evidence>
<reference evidence="22 23" key="1">
    <citation type="journal article" date="2018" name="Microbiome">
        <title>Fine metagenomic profile of the Mediterranean stratified and mixed water columns revealed by assembly and recruitment.</title>
        <authorList>
            <person name="Haro-Moreno J.M."/>
            <person name="Lopez-Perez M."/>
            <person name="De La Torre J.R."/>
            <person name="Picazo A."/>
            <person name="Camacho A."/>
            <person name="Rodriguez-Valera F."/>
        </authorList>
    </citation>
    <scope>NUCLEOTIDE SEQUENCE [LARGE SCALE GENOMIC DNA]</scope>
    <source>
        <strain evidence="22">MED-G82</strain>
    </source>
</reference>
<dbReference type="SMART" id="SM00482">
    <property type="entry name" value="POLAc"/>
    <property type="match status" value="1"/>
</dbReference>
<evidence type="ECO:0000256" key="11">
    <source>
        <dbReference type="ARBA" id="ARBA00022839"/>
    </source>
</evidence>
<dbReference type="EC" id="2.7.7.7" evidence="3 16"/>
<dbReference type="Gene3D" id="1.20.1060.10">
    <property type="entry name" value="Taq DNA Polymerase, Chain T, domain 4"/>
    <property type="match status" value="1"/>
</dbReference>
<comment type="caution">
    <text evidence="22">The sequence shown here is derived from an EMBL/GenBank/DDBJ whole genome shotgun (WGS) entry which is preliminary data.</text>
</comment>
<dbReference type="Gene3D" id="1.10.150.20">
    <property type="entry name" value="5' to 3' exonuclease, C-terminal subdomain"/>
    <property type="match status" value="2"/>
</dbReference>
<keyword evidence="12 17" id="KW-0239">DNA-directed DNA polymerase</keyword>
<dbReference type="Pfam" id="PF02739">
    <property type="entry name" value="5_3_exonuc_N"/>
    <property type="match status" value="1"/>
</dbReference>
<dbReference type="Pfam" id="PF00476">
    <property type="entry name" value="DNA_pol_A"/>
    <property type="match status" value="1"/>
</dbReference>
<dbReference type="NCBIfam" id="NF004397">
    <property type="entry name" value="PRK05755.1"/>
    <property type="match status" value="1"/>
</dbReference>
<dbReference type="CDD" id="cd09859">
    <property type="entry name" value="PIN_53EXO"/>
    <property type="match status" value="1"/>
</dbReference>
<dbReference type="Gene3D" id="3.30.420.10">
    <property type="entry name" value="Ribonuclease H-like superfamily/Ribonuclease H"/>
    <property type="match status" value="1"/>
</dbReference>
<dbReference type="FunFam" id="1.20.1060.10:FF:000001">
    <property type="entry name" value="DNA polymerase I"/>
    <property type="match status" value="1"/>
</dbReference>
<evidence type="ECO:0000256" key="14">
    <source>
        <dbReference type="ARBA" id="ARBA00023204"/>
    </source>
</evidence>
<dbReference type="InterPro" id="IPR012337">
    <property type="entry name" value="RNaseH-like_sf"/>
</dbReference>
<evidence type="ECO:0000256" key="13">
    <source>
        <dbReference type="ARBA" id="ARBA00023125"/>
    </source>
</evidence>
<dbReference type="SUPFAM" id="SSF56672">
    <property type="entry name" value="DNA/RNA polymerases"/>
    <property type="match status" value="1"/>
</dbReference>
<evidence type="ECO:0000256" key="5">
    <source>
        <dbReference type="ARBA" id="ARBA00022679"/>
    </source>
</evidence>
<keyword evidence="18" id="KW-0175">Coiled coil</keyword>
<dbReference type="GO" id="GO:0008408">
    <property type="term" value="F:3'-5' exonuclease activity"/>
    <property type="evidence" value="ECO:0007669"/>
    <property type="project" value="UniProtKB-UniRule"/>
</dbReference>
<evidence type="ECO:0000256" key="6">
    <source>
        <dbReference type="ARBA" id="ARBA00022695"/>
    </source>
</evidence>
<feature type="domain" description="DNA-directed DNA polymerase family A palm" evidence="21">
    <location>
        <begin position="651"/>
        <end position="859"/>
    </location>
</feature>
<dbReference type="GO" id="GO:0006261">
    <property type="term" value="P:DNA-templated DNA replication"/>
    <property type="evidence" value="ECO:0007669"/>
    <property type="project" value="UniProtKB-UniRule"/>
</dbReference>
<feature type="domain" description="3'-5' exonuclease" evidence="19">
    <location>
        <begin position="295"/>
        <end position="482"/>
    </location>
</feature>
<evidence type="ECO:0000313" key="22">
    <source>
        <dbReference type="EMBL" id="RCL42149.1"/>
    </source>
</evidence>
<evidence type="ECO:0000256" key="7">
    <source>
        <dbReference type="ARBA" id="ARBA00022705"/>
    </source>
</evidence>
<evidence type="ECO:0000259" key="20">
    <source>
        <dbReference type="SMART" id="SM00475"/>
    </source>
</evidence>
<dbReference type="PANTHER" id="PTHR10133">
    <property type="entry name" value="DNA POLYMERASE I"/>
    <property type="match status" value="1"/>
</dbReference>
<dbReference type="CDD" id="cd06139">
    <property type="entry name" value="DNA_polA_I_Ecoli_like_exo"/>
    <property type="match status" value="1"/>
</dbReference>
<dbReference type="GO" id="GO:0008409">
    <property type="term" value="F:5'-3' exonuclease activity"/>
    <property type="evidence" value="ECO:0007669"/>
    <property type="project" value="UniProtKB-UniRule"/>
</dbReference>
<dbReference type="InterPro" id="IPR020045">
    <property type="entry name" value="DNA_polI_H3TH"/>
</dbReference>
<organism evidence="22 23">
    <name type="scientific">SAR86 cluster bacterium</name>
    <dbReference type="NCBI Taxonomy" id="2030880"/>
    <lineage>
        <taxon>Bacteria</taxon>
        <taxon>Pseudomonadati</taxon>
        <taxon>Pseudomonadota</taxon>
        <taxon>Gammaproteobacteria</taxon>
        <taxon>SAR86 cluster</taxon>
    </lineage>
</organism>
<evidence type="ECO:0000256" key="12">
    <source>
        <dbReference type="ARBA" id="ARBA00022932"/>
    </source>
</evidence>
<keyword evidence="7 17" id="KW-0235">DNA replication</keyword>
<dbReference type="InterPro" id="IPR036397">
    <property type="entry name" value="RNaseH_sf"/>
</dbReference>
<dbReference type="InterPro" id="IPR020046">
    <property type="entry name" value="5-3_exonucl_a-hlix_arch_N"/>
</dbReference>
<dbReference type="InterPro" id="IPR008918">
    <property type="entry name" value="HhH2"/>
</dbReference>
<comment type="function">
    <text evidence="17">In addition to polymerase activity, this DNA polymerase exhibits 3'-5' and 5'-3' exonuclease activity.</text>
</comment>
<evidence type="ECO:0000256" key="16">
    <source>
        <dbReference type="NCBIfam" id="TIGR00593"/>
    </source>
</evidence>
<evidence type="ECO:0000256" key="1">
    <source>
        <dbReference type="ARBA" id="ARBA00007705"/>
    </source>
</evidence>
<dbReference type="InterPro" id="IPR002298">
    <property type="entry name" value="DNA_polymerase_A"/>
</dbReference>
<evidence type="ECO:0000256" key="15">
    <source>
        <dbReference type="ARBA" id="ARBA00049244"/>
    </source>
</evidence>
<dbReference type="InterPro" id="IPR036279">
    <property type="entry name" value="5-3_exonuclease_C_sf"/>
</dbReference>
<dbReference type="SMART" id="SM00475">
    <property type="entry name" value="53EXOc"/>
    <property type="match status" value="1"/>
</dbReference>
<dbReference type="Pfam" id="PF01612">
    <property type="entry name" value="DNA_pol_A_exo1"/>
    <property type="match status" value="1"/>
</dbReference>
<keyword evidence="13 17" id="KW-0238">DNA-binding</keyword>
<dbReference type="CDD" id="cd08637">
    <property type="entry name" value="DNA_pol_A_pol_I_C"/>
    <property type="match status" value="1"/>
</dbReference>
<evidence type="ECO:0000256" key="10">
    <source>
        <dbReference type="ARBA" id="ARBA00022801"/>
    </source>
</evidence>
<evidence type="ECO:0000313" key="23">
    <source>
        <dbReference type="Proteomes" id="UP000253307"/>
    </source>
</evidence>
<dbReference type="FunFam" id="3.40.50.1010:FF:000001">
    <property type="entry name" value="DNA polymerase I"/>
    <property type="match status" value="1"/>
</dbReference>
<dbReference type="Proteomes" id="UP000253307">
    <property type="component" value="Unassembled WGS sequence"/>
</dbReference>
<dbReference type="Gene3D" id="3.30.70.370">
    <property type="match status" value="1"/>
</dbReference>
<dbReference type="SUPFAM" id="SSF47807">
    <property type="entry name" value="5' to 3' exonuclease, C-terminal subdomain"/>
    <property type="match status" value="1"/>
</dbReference>
<dbReference type="SUPFAM" id="SSF53098">
    <property type="entry name" value="Ribonuclease H-like"/>
    <property type="match status" value="1"/>
</dbReference>
<dbReference type="PANTHER" id="PTHR10133:SF27">
    <property type="entry name" value="DNA POLYMERASE NU"/>
    <property type="match status" value="1"/>
</dbReference>
<dbReference type="FunFam" id="1.10.150.20:FF:000002">
    <property type="entry name" value="DNA polymerase I"/>
    <property type="match status" value="1"/>
</dbReference>
<protein>
    <recommendedName>
        <fullName evidence="4 16">DNA polymerase I</fullName>
        <ecNumber evidence="3 16">2.7.7.7</ecNumber>
    </recommendedName>
</protein>
<feature type="coiled-coil region" evidence="18">
    <location>
        <begin position="249"/>
        <end position="276"/>
    </location>
</feature>
<dbReference type="InterPro" id="IPR019760">
    <property type="entry name" value="DNA-dir_DNA_pol_A_CS"/>
</dbReference>
<comment type="subunit">
    <text evidence="2">Single-chain monomer with multiple functions.</text>
</comment>
<dbReference type="GO" id="GO:0006302">
    <property type="term" value="P:double-strand break repair"/>
    <property type="evidence" value="ECO:0007669"/>
    <property type="project" value="TreeGrafter"/>
</dbReference>
<dbReference type="Pfam" id="PF01367">
    <property type="entry name" value="5_3_exonuc"/>
    <property type="match status" value="1"/>
</dbReference>
<dbReference type="AlphaFoldDB" id="A0A368BXU2"/>
<evidence type="ECO:0000256" key="4">
    <source>
        <dbReference type="ARBA" id="ARBA00020311"/>
    </source>
</evidence>
<keyword evidence="14 17" id="KW-0234">DNA repair</keyword>
<keyword evidence="8" id="KW-0540">Nuclease</keyword>
<dbReference type="PRINTS" id="PR00868">
    <property type="entry name" value="DNAPOLI"/>
</dbReference>
<keyword evidence="9 17" id="KW-0227">DNA damage</keyword>
<evidence type="ECO:0000259" key="19">
    <source>
        <dbReference type="SMART" id="SM00474"/>
    </source>
</evidence>
<dbReference type="FunFam" id="1.10.150.20:FF:000003">
    <property type="entry name" value="DNA polymerase I"/>
    <property type="match status" value="1"/>
</dbReference>
<dbReference type="InterPro" id="IPR002562">
    <property type="entry name" value="3'-5'_exonuclease_dom"/>
</dbReference>
<sequence>MASKNKVFLIDGSSYLYRAFHAMPPLTTSKGLPTGAIKGVVNMLRNLKKEHPESKIITVFDAKGKNFRHEILNSYKANRPPMPKELVEQLQPLKSICNFMAAPVVEIEGVEADDVIATLSEKLKSKYEVIISSLDKDLMQLVEDGNVSMMNTMTSEEFDEKGVEKKFNVKPNQIVEYLALVGDSSDNIPGVPKVGPKTASKWLNEYQDLSTIIDNAELLKGAVGESFRNSIDNLARNVELVSLKKDVDLEISIDALIAAEENNNELEALFIELEFNAWISTPQNKTESKSIKSNYVCVLDKDALLKVCEEINQSNVFAIDTETDSLDTKTTKLLGISLSTKLGEGFYIPFGHNYDEAPEQISLSVAEEILGPVIVANESKLVGQNLKFDLPVLRRHGFSVNDFLADTMLLSYVFNSTGSRHGLDYLAKNYLDYEPTKFDEVVGTGKKRICFSEVDLEIATEYAAEDADITLRLFKYFSDKLAQEKLLNNLLETIEKPALNALLKIETNGVKIDQNFLESYSKELSMRIDKLQKQAYKIAGEEFNLDSPKQLLEILFNKLGLPILKKTPKGQPSTNEETLVRLSEEYELPKVILEYRGLAKLKSTYTDSLVKMIHNQTNRVHTSYQQAVTSTGRLSSTEPNLQNIPIKTEEGRKIRQAFIAEPGNIIISADYSQIELRIMAHLSEDKNLTRAFKEGLDVHASTASEIFSIPIDEVTSDNRRKAKAINFGLMYGMSAFGLTRQLGIPRQDAQQYLDSYFDKYQGVNAYMESIRVEAKAKGYVETVMGRRVHVPEINSGNGLRRQAAERAAINGPLQGSAADIIKKAMIDVYHWIEDSDSSNEIKMIMQVHDELVFEVKKSKTKEYQEQIVSLMENTFSLSVPLIVEAESGNNWNEAH</sequence>
<dbReference type="InterPro" id="IPR001098">
    <property type="entry name" value="DNA-dir_DNA_pol_A_palm_dom"/>
</dbReference>
<dbReference type="SMART" id="SM00474">
    <property type="entry name" value="35EXOc"/>
    <property type="match status" value="1"/>
</dbReference>
<keyword evidence="6 17" id="KW-0548">Nucleotidyltransferase</keyword>
<proteinExistence type="inferred from homology"/>
<name>A0A368BXU2_9GAMM</name>
<keyword evidence="10 17" id="KW-0378">Hydrolase</keyword>
<evidence type="ECO:0000256" key="3">
    <source>
        <dbReference type="ARBA" id="ARBA00012417"/>
    </source>
</evidence>
<evidence type="ECO:0000256" key="18">
    <source>
        <dbReference type="SAM" id="Coils"/>
    </source>
</evidence>
<dbReference type="Gene3D" id="3.40.50.1010">
    <property type="entry name" value="5'-nuclease"/>
    <property type="match status" value="1"/>
</dbReference>
<evidence type="ECO:0000259" key="21">
    <source>
        <dbReference type="SMART" id="SM00482"/>
    </source>
</evidence>
<gene>
    <name evidence="17" type="primary">polA</name>
    <name evidence="22" type="ORF">DBW96_01340</name>
</gene>
<keyword evidence="5 17" id="KW-0808">Transferase</keyword>
<dbReference type="InterPro" id="IPR029060">
    <property type="entry name" value="PIN-like_dom_sf"/>
</dbReference>
<dbReference type="EMBL" id="QOPE01000006">
    <property type="protein sequence ID" value="RCL42149.1"/>
    <property type="molecule type" value="Genomic_DNA"/>
</dbReference>
<dbReference type="CDD" id="cd09898">
    <property type="entry name" value="H3TH_53EXO"/>
    <property type="match status" value="1"/>
</dbReference>
<dbReference type="PROSITE" id="PS00447">
    <property type="entry name" value="DNA_POLYMERASE_A"/>
    <property type="match status" value="1"/>
</dbReference>
<dbReference type="GO" id="GO:0003677">
    <property type="term" value="F:DNA binding"/>
    <property type="evidence" value="ECO:0007669"/>
    <property type="project" value="UniProtKB-UniRule"/>
</dbReference>
<keyword evidence="11 17" id="KW-0269">Exonuclease</keyword>
<dbReference type="InterPro" id="IPR018320">
    <property type="entry name" value="DNA_polymerase_1"/>
</dbReference>
<comment type="similarity">
    <text evidence="1 17">Belongs to the DNA polymerase type-A family.</text>
</comment>
<comment type="catalytic activity">
    <reaction evidence="15 17">
        <text>DNA(n) + a 2'-deoxyribonucleoside 5'-triphosphate = DNA(n+1) + diphosphate</text>
        <dbReference type="Rhea" id="RHEA:22508"/>
        <dbReference type="Rhea" id="RHEA-COMP:17339"/>
        <dbReference type="Rhea" id="RHEA-COMP:17340"/>
        <dbReference type="ChEBI" id="CHEBI:33019"/>
        <dbReference type="ChEBI" id="CHEBI:61560"/>
        <dbReference type="ChEBI" id="CHEBI:173112"/>
        <dbReference type="EC" id="2.7.7.7"/>
    </reaction>
</comment>
<dbReference type="InterPro" id="IPR002421">
    <property type="entry name" value="5-3_exonuclease"/>
</dbReference>
<evidence type="ECO:0000256" key="8">
    <source>
        <dbReference type="ARBA" id="ARBA00022722"/>
    </source>
</evidence>
<dbReference type="SUPFAM" id="SSF88723">
    <property type="entry name" value="PIN domain-like"/>
    <property type="match status" value="1"/>
</dbReference>
<evidence type="ECO:0000256" key="9">
    <source>
        <dbReference type="ARBA" id="ARBA00022763"/>
    </source>
</evidence>
<feature type="domain" description="5'-3' exonuclease" evidence="20">
    <location>
        <begin position="5"/>
        <end position="259"/>
    </location>
</feature>
<dbReference type="NCBIfam" id="TIGR00593">
    <property type="entry name" value="pola"/>
    <property type="match status" value="1"/>
</dbReference>
<evidence type="ECO:0000256" key="17">
    <source>
        <dbReference type="RuleBase" id="RU004460"/>
    </source>
</evidence>
<dbReference type="SMART" id="SM00279">
    <property type="entry name" value="HhH2"/>
    <property type="match status" value="1"/>
</dbReference>